<dbReference type="Proteomes" id="UP000066624">
    <property type="component" value="Chromosome"/>
</dbReference>
<accession>A0A0K0XS78</accession>
<evidence type="ECO:0000313" key="1">
    <source>
        <dbReference type="EMBL" id="AKS40569.1"/>
    </source>
</evidence>
<dbReference type="Pfam" id="PF12007">
    <property type="entry name" value="DUF3501"/>
    <property type="match status" value="1"/>
</dbReference>
<organism evidence="1 2">
    <name type="scientific">Wenzhouxiangella marina</name>
    <dbReference type="NCBI Taxonomy" id="1579979"/>
    <lineage>
        <taxon>Bacteria</taxon>
        <taxon>Pseudomonadati</taxon>
        <taxon>Pseudomonadota</taxon>
        <taxon>Gammaproteobacteria</taxon>
        <taxon>Chromatiales</taxon>
        <taxon>Wenzhouxiangellaceae</taxon>
        <taxon>Wenzhouxiangella</taxon>
    </lineage>
</organism>
<dbReference type="OrthoDB" id="9780579at2"/>
<gene>
    <name evidence="1" type="ORF">WM2015_180</name>
</gene>
<proteinExistence type="predicted"/>
<evidence type="ECO:0000313" key="2">
    <source>
        <dbReference type="Proteomes" id="UP000066624"/>
    </source>
</evidence>
<keyword evidence="2" id="KW-1185">Reference proteome</keyword>
<dbReference type="AlphaFoldDB" id="A0A0K0XS78"/>
<name>A0A0K0XS78_9GAMM</name>
<sequence length="195" mass="22626">MSKQLTRDDLLSLEQYAEQRDRLRSEIMAHKKLRQVPIGPNLTLYFEDEKTMRYQIQEMLRIERIFEAEGIQEELDTYNALIPDGSNWKATVMIEYPDIEERRKRLAELVGIEDTLNVQVEGFEPVHAICNEDLERSTEDKTSSVHFARFEFTPEMIAAMKSGARILIGVHHDAYPHGPTELEGPVRDCLISDFD</sequence>
<protein>
    <submittedName>
        <fullName evidence="1">Uncharacterized protein</fullName>
    </submittedName>
</protein>
<dbReference type="KEGG" id="wma:WM2015_180"/>
<dbReference type="PATRIC" id="fig|1579979.3.peg.185"/>
<reference evidence="1 2" key="1">
    <citation type="submission" date="2015-07" db="EMBL/GenBank/DDBJ databases">
        <authorList>
            <person name="Noorani M."/>
        </authorList>
    </citation>
    <scope>NUCLEOTIDE SEQUENCE [LARGE SCALE GENOMIC DNA]</scope>
    <source>
        <strain evidence="1 2">KCTC 42284</strain>
    </source>
</reference>
<dbReference type="STRING" id="1579979.WM2015_180"/>
<dbReference type="RefSeq" id="WP_049724270.1">
    <property type="nucleotide sequence ID" value="NZ_CP012154.1"/>
</dbReference>
<dbReference type="EMBL" id="CP012154">
    <property type="protein sequence ID" value="AKS40569.1"/>
    <property type="molecule type" value="Genomic_DNA"/>
</dbReference>
<dbReference type="InterPro" id="IPR021890">
    <property type="entry name" value="DUF3501"/>
</dbReference>